<comment type="subcellular location">
    <subcellularLocation>
        <location evidence="4">Secreted</location>
    </subcellularLocation>
    <subcellularLocation>
        <location evidence="4">Bacterial flagellum</location>
    </subcellularLocation>
</comment>
<organism evidence="7 8">
    <name type="scientific">Marichromatium bheemlicum</name>
    <dbReference type="NCBI Taxonomy" id="365339"/>
    <lineage>
        <taxon>Bacteria</taxon>
        <taxon>Pseudomonadati</taxon>
        <taxon>Pseudomonadota</taxon>
        <taxon>Gammaproteobacteria</taxon>
        <taxon>Chromatiales</taxon>
        <taxon>Chromatiaceae</taxon>
        <taxon>Marichromatium</taxon>
    </lineage>
</organism>
<dbReference type="RefSeq" id="WP_168671071.1">
    <property type="nucleotide sequence ID" value="NZ_JAAXKX010000038.1"/>
</dbReference>
<dbReference type="Gene3D" id="3.30.70.2120">
    <property type="match status" value="3"/>
</dbReference>
<dbReference type="Gene3D" id="6.10.10.10">
    <property type="entry name" value="Flagellar export chaperone, C-terminal domain"/>
    <property type="match status" value="1"/>
</dbReference>
<dbReference type="Proteomes" id="UP000740754">
    <property type="component" value="Unassembled WGS sequence"/>
</dbReference>
<dbReference type="PRINTS" id="PR00207">
    <property type="entry name" value="FLAGELLIN"/>
</dbReference>
<evidence type="ECO:0000313" key="7">
    <source>
        <dbReference type="EMBL" id="NKN34703.1"/>
    </source>
</evidence>
<evidence type="ECO:0000313" key="8">
    <source>
        <dbReference type="Proteomes" id="UP000740754"/>
    </source>
</evidence>
<dbReference type="Pfam" id="PF00700">
    <property type="entry name" value="Flagellin_C"/>
    <property type="match status" value="1"/>
</dbReference>
<keyword evidence="3 4" id="KW-0975">Bacterial flagellum</keyword>
<dbReference type="InterPro" id="IPR042187">
    <property type="entry name" value="Flagellin_C_sub2"/>
</dbReference>
<dbReference type="Gene3D" id="1.20.1330.10">
    <property type="entry name" value="f41 fragment of flagellin, N-terminal domain"/>
    <property type="match status" value="2"/>
</dbReference>
<keyword evidence="7" id="KW-0969">Cilium</keyword>
<comment type="similarity">
    <text evidence="1 4">Belongs to the bacterial flagellin family.</text>
</comment>
<dbReference type="InterPro" id="IPR001492">
    <property type="entry name" value="Flagellin"/>
</dbReference>
<reference evidence="7 8" key="1">
    <citation type="submission" date="2020-04" db="EMBL/GenBank/DDBJ databases">
        <title>Draft Whole-Genome sequence of Marichromatium bheemlicum DSM 18632, type strain.</title>
        <authorList>
            <person name="Kyndt J.A."/>
            <person name="Meyer T.E."/>
        </authorList>
    </citation>
    <scope>NUCLEOTIDE SEQUENCE [LARGE SCALE GENOMIC DNA]</scope>
    <source>
        <strain evidence="7 8">DSM 18632</strain>
    </source>
</reference>
<evidence type="ECO:0000256" key="3">
    <source>
        <dbReference type="ARBA" id="ARBA00023143"/>
    </source>
</evidence>
<dbReference type="PANTHER" id="PTHR42792:SF2">
    <property type="entry name" value="FLAGELLIN"/>
    <property type="match status" value="1"/>
</dbReference>
<keyword evidence="7" id="KW-0966">Cell projection</keyword>
<comment type="function">
    <text evidence="4">Flagellin is the subunit protein which polymerizes to form the filaments of bacterial flagella.</text>
</comment>
<keyword evidence="2 4" id="KW-0964">Secreted</keyword>
<evidence type="ECO:0000259" key="6">
    <source>
        <dbReference type="Pfam" id="PF00700"/>
    </source>
</evidence>
<gene>
    <name evidence="7" type="ORF">HF203_15915</name>
</gene>
<dbReference type="EMBL" id="JAAXKX010000038">
    <property type="protein sequence ID" value="NKN34703.1"/>
    <property type="molecule type" value="Genomic_DNA"/>
</dbReference>
<dbReference type="Pfam" id="PF00669">
    <property type="entry name" value="Flagellin_N"/>
    <property type="match status" value="1"/>
</dbReference>
<protein>
    <recommendedName>
        <fullName evidence="4">Flagellin</fullName>
    </recommendedName>
</protein>
<feature type="domain" description="Flagellin C-terminal" evidence="6">
    <location>
        <begin position="622"/>
        <end position="707"/>
    </location>
</feature>
<dbReference type="PANTHER" id="PTHR42792">
    <property type="entry name" value="FLAGELLIN"/>
    <property type="match status" value="1"/>
</dbReference>
<keyword evidence="8" id="KW-1185">Reference proteome</keyword>
<evidence type="ECO:0000256" key="1">
    <source>
        <dbReference type="ARBA" id="ARBA00005709"/>
    </source>
</evidence>
<keyword evidence="7" id="KW-0282">Flagellum</keyword>
<dbReference type="InterPro" id="IPR001029">
    <property type="entry name" value="Flagellin_N"/>
</dbReference>
<dbReference type="SUPFAM" id="SSF64518">
    <property type="entry name" value="Phase 1 flagellin"/>
    <property type="match status" value="2"/>
</dbReference>
<accession>A0ABX1IBP3</accession>
<comment type="caution">
    <text evidence="7">The sequence shown here is derived from an EMBL/GenBank/DDBJ whole genome shotgun (WGS) entry which is preliminary data.</text>
</comment>
<name>A0ABX1IBP3_9GAMM</name>
<evidence type="ECO:0000256" key="2">
    <source>
        <dbReference type="ARBA" id="ARBA00022525"/>
    </source>
</evidence>
<feature type="domain" description="Flagellin N-terminal" evidence="5">
    <location>
        <begin position="5"/>
        <end position="141"/>
    </location>
</feature>
<dbReference type="InterPro" id="IPR046358">
    <property type="entry name" value="Flagellin_C"/>
</dbReference>
<evidence type="ECO:0000259" key="5">
    <source>
        <dbReference type="Pfam" id="PF00669"/>
    </source>
</evidence>
<sequence length="708" mass="71345">MAMVINSNIMSLNAQRNLSNSQAEQSQAMERLSSGLRINSAKDDAAGSAIVSRLTSQVRGLDQAVRNANDGISLVQTAEGALSESSNILQRMRELAVQSANGTYTSGNRSTLNNEVQQLVQELDRISTSTSFNGLNLMDGSLGEVDLQIGSEGGQTISVNIGQIDADSLGVDESAGVGSFSRTGTGTDVAAATTDVKSLGTGDLIINGISISGATAAADTASSDAKSASAIATAAAINEKSDQTGVTAIVGETNVGGEAMTTGGAAAASGTVTLNGVDIDLSTSANDTTTTRTSIVDAINLKAEQTGVTAIDTGTDNGGITLVAEDGRNIVLEHDGTSGLTAANTGLALQAAGEASITTGTVTLVSEGSEPIKIESGATGKAADAGFMEGDYTGTQTQVSSNLDDSTTAMAAGNVFINGVSVGPSYATDDTASTDDTNAYSAIAKAAAVNLVSEQTGVTATVNQNRADNSTVQVTDSSSIDGTINGVEITGFTTLAGSENTSANRQSLVNAINAVSEQTGVIAVDTGEDGTANGGGVQLIAEDGRNIVANIANGAAAGFNTGAATYVGEFTLHSDKEIEISRGTDDNLDNSGLKVGKFGGGEDGQSLSSIDISTVDGANKALTAIDNALERVDEVRSDLGAVNNRLDFTINNLTSISQNASASRSRIQDADFAAETAALSRAQVLQQAGTAMLAQANSAPQQVLSLLQ</sequence>
<proteinExistence type="inferred from homology"/>
<evidence type="ECO:0000256" key="4">
    <source>
        <dbReference type="RuleBase" id="RU362073"/>
    </source>
</evidence>